<keyword evidence="3" id="KW-1185">Reference proteome</keyword>
<reference evidence="2 3" key="1">
    <citation type="submission" date="2018-05" db="EMBL/GenBank/DDBJ databases">
        <title>Complete genome sequence of Arcticibacterium luteifluviistationis SM1504T, a cytophagaceae bacterium isolated from Arctic surface seawater.</title>
        <authorList>
            <person name="Li Y."/>
            <person name="Qin Q.-L."/>
        </authorList>
    </citation>
    <scope>NUCLEOTIDE SEQUENCE [LARGE SCALE GENOMIC DNA]</scope>
    <source>
        <strain evidence="2 3">SM1504</strain>
    </source>
</reference>
<evidence type="ECO:0000259" key="1">
    <source>
        <dbReference type="Pfam" id="PF18962"/>
    </source>
</evidence>
<proteinExistence type="predicted"/>
<dbReference type="RefSeq" id="WP_111371895.1">
    <property type="nucleotide sequence ID" value="NZ_CP029480.1"/>
</dbReference>
<dbReference type="OrthoDB" id="9792152at2"/>
<dbReference type="InterPro" id="IPR026444">
    <property type="entry name" value="Secre_tail"/>
</dbReference>
<evidence type="ECO:0000313" key="2">
    <source>
        <dbReference type="EMBL" id="AWV98702.1"/>
    </source>
</evidence>
<accession>A0A2Z4GBN7</accession>
<evidence type="ECO:0000313" key="3">
    <source>
        <dbReference type="Proteomes" id="UP000249873"/>
    </source>
</evidence>
<dbReference type="AlphaFoldDB" id="A0A2Z4GBN7"/>
<dbReference type="KEGG" id="als:DJ013_11165"/>
<protein>
    <recommendedName>
        <fullName evidence="1">Secretion system C-terminal sorting domain-containing protein</fullName>
    </recommendedName>
</protein>
<dbReference type="Pfam" id="PF18962">
    <property type="entry name" value="Por_Secre_tail"/>
    <property type="match status" value="1"/>
</dbReference>
<sequence length="872" mass="95164">MRNFLIILSALVFTNTQLYSQNISIERPGSPLCNGQKTYIHFDTTGVFDASEEFILFSLNFSGERTEIGRTQLDSIAVTATFSSDIFVQSSVTAISSDTINLSVDSFTGLFMTYAIEPVCEGYSNTLEIYTGLVAGDDITWRKDNQVIANAKENIYLAKESGTYTAKVQRGKCTYEVGGTAKIEIGRIRKANLSSTYAAEVCDGYSVNINGDVPNIDNLSFQWLYEGLPIVGATTKNYAAKETGNYQLSTTQGSCTSVSDNFKVRVGGLRAGSIVTQPIAAENGVLSVCHDLNANLSISNYLQNNDVSVSWLKDGIKVASGKSIFVKTPGEYRYRLEQGSCEVLSMPLKIQNTAKMRAFDLLTFSGSNTCEGQTASLYVKSRNSTISQSSFNFKLYKDNELLNTVPFLLDVLSISESGNYHLEGSFGVETCIVSSDTLTVNISGDTIPFDIYPNISEIKTCSDSTLIANNLNLTGIDGPTVIYTWKKDGQVIGNSNQKALLVKSSGNYSLTVEVDGACTYQSNPLKVSLNSLDAKVITPENGLCAENLNILNVQIGENDVRTQNAYGNLLFSSDISYQWFFDQTALGTKATQTINKSGNYKLSLKHQSCEIETAPVSIQLLQINKRLLPLADTLSICPNGGVTYISAAAIVDSYQWVNDSLNASSNAFEILADKVGSYKVWLEKDGCGTFSDIKTIKATNEIPTATLSGGETIQIGKTSQLEINFTGSAPWTLSTSVGENINVNKSPYFWEVTPLETTVYDLTTVTNPCGLGQTFGNATITVLVLGNEENKMEGLLVYPNPSKDHVRIELNQKPKQQPVVNLFNMKGELLKTGLIADKTLDIDISHLNEGNYLIRVVSENQVMTRKIIKRGF</sequence>
<organism evidence="2 3">
    <name type="scientific">Arcticibacterium luteifluviistationis</name>
    <dbReference type="NCBI Taxonomy" id="1784714"/>
    <lineage>
        <taxon>Bacteria</taxon>
        <taxon>Pseudomonadati</taxon>
        <taxon>Bacteroidota</taxon>
        <taxon>Cytophagia</taxon>
        <taxon>Cytophagales</taxon>
        <taxon>Leadbetterellaceae</taxon>
        <taxon>Arcticibacterium</taxon>
    </lineage>
</organism>
<dbReference type="EMBL" id="CP029480">
    <property type="protein sequence ID" value="AWV98702.1"/>
    <property type="molecule type" value="Genomic_DNA"/>
</dbReference>
<gene>
    <name evidence="2" type="ORF">DJ013_11165</name>
</gene>
<name>A0A2Z4GBN7_9BACT</name>
<feature type="domain" description="Secretion system C-terminal sorting" evidence="1">
    <location>
        <begin position="797"/>
        <end position="868"/>
    </location>
</feature>
<dbReference type="Proteomes" id="UP000249873">
    <property type="component" value="Chromosome"/>
</dbReference>
<dbReference type="NCBIfam" id="TIGR04183">
    <property type="entry name" value="Por_Secre_tail"/>
    <property type="match status" value="1"/>
</dbReference>